<dbReference type="PANTHER" id="PTHR46715">
    <property type="entry name" value="1-PHOSPHATIDYLINOSITOL 3-PHOSPHATE 5-KINASE"/>
    <property type="match status" value="1"/>
</dbReference>
<dbReference type="Gene3D" id="3.30.40.10">
    <property type="entry name" value="Zinc/RING finger domain, C3HC4 (zinc finger)"/>
    <property type="match status" value="1"/>
</dbReference>
<gene>
    <name evidence="6" type="ORF">MCOS_LOCUS9276</name>
</gene>
<dbReference type="InterPro" id="IPR017455">
    <property type="entry name" value="Znf_FYVE-rel"/>
</dbReference>
<dbReference type="GO" id="GO:0012506">
    <property type="term" value="C:vesicle membrane"/>
    <property type="evidence" value="ECO:0007669"/>
    <property type="project" value="TreeGrafter"/>
</dbReference>
<dbReference type="PROSITE" id="PS50178">
    <property type="entry name" value="ZF_FYVE"/>
    <property type="match status" value="1"/>
</dbReference>
<sequence length="109" mass="12452">FKLTVEKQNEGGKLEHNDFFLKKFNTEDTINEELSPFIGNSSPSALSKQPMASRSKSHWIPDSHCQECFECGSKFTTFLRRHHCRFCGRIFCSHCSAHVSRLVVLSSLT</sequence>
<dbReference type="GO" id="GO:0032438">
    <property type="term" value="P:melanosome organization"/>
    <property type="evidence" value="ECO:0007669"/>
    <property type="project" value="TreeGrafter"/>
</dbReference>
<organism evidence="8">
    <name type="scientific">Mesocestoides corti</name>
    <name type="common">Flatworm</name>
    <dbReference type="NCBI Taxonomy" id="53468"/>
    <lineage>
        <taxon>Eukaryota</taxon>
        <taxon>Metazoa</taxon>
        <taxon>Spiralia</taxon>
        <taxon>Lophotrochozoa</taxon>
        <taxon>Platyhelminthes</taxon>
        <taxon>Cestoda</taxon>
        <taxon>Eucestoda</taxon>
        <taxon>Cyclophyllidea</taxon>
        <taxon>Mesocestoididae</taxon>
        <taxon>Mesocestoides</taxon>
    </lineage>
</organism>
<name>A0A0R3UNA8_MESCO</name>
<evidence type="ECO:0000313" key="6">
    <source>
        <dbReference type="EMBL" id="VDD83273.1"/>
    </source>
</evidence>
<dbReference type="Pfam" id="PF01363">
    <property type="entry name" value="FYVE"/>
    <property type="match status" value="1"/>
</dbReference>
<dbReference type="GO" id="GO:0052810">
    <property type="term" value="F:1-phosphatidylinositol-5-kinase activity"/>
    <property type="evidence" value="ECO:0007669"/>
    <property type="project" value="TreeGrafter"/>
</dbReference>
<protein>
    <submittedName>
        <fullName evidence="8">FYVE-type domain-containing protein</fullName>
    </submittedName>
</protein>
<dbReference type="WBParaSite" id="MCOS_0000927501-mRNA-1">
    <property type="protein sequence ID" value="MCOS_0000927501-mRNA-1"/>
    <property type="gene ID" value="MCOS_0000927501"/>
</dbReference>
<evidence type="ECO:0000256" key="2">
    <source>
        <dbReference type="ARBA" id="ARBA00022771"/>
    </source>
</evidence>
<evidence type="ECO:0000313" key="8">
    <source>
        <dbReference type="WBParaSite" id="MCOS_0000927501-mRNA-1"/>
    </source>
</evidence>
<dbReference type="PANTHER" id="PTHR46715:SF1">
    <property type="entry name" value="1-PHOSPHATIDYLINOSITOL 3-PHOSPHATE 5-KINASE"/>
    <property type="match status" value="1"/>
</dbReference>
<dbReference type="InterPro" id="IPR013083">
    <property type="entry name" value="Znf_RING/FYVE/PHD"/>
</dbReference>
<evidence type="ECO:0000259" key="5">
    <source>
        <dbReference type="PROSITE" id="PS50178"/>
    </source>
</evidence>
<dbReference type="Proteomes" id="UP000267029">
    <property type="component" value="Unassembled WGS sequence"/>
</dbReference>
<dbReference type="SMART" id="SM00064">
    <property type="entry name" value="FYVE"/>
    <property type="match status" value="1"/>
</dbReference>
<dbReference type="SUPFAM" id="SSF57903">
    <property type="entry name" value="FYVE/PHD zinc finger"/>
    <property type="match status" value="1"/>
</dbReference>
<accession>A0A0R3UNA8</accession>
<dbReference type="EMBL" id="UXSR01005679">
    <property type="protein sequence ID" value="VDD83273.1"/>
    <property type="molecule type" value="Genomic_DNA"/>
</dbReference>
<proteinExistence type="predicted"/>
<reference evidence="8" key="1">
    <citation type="submission" date="2017-02" db="UniProtKB">
        <authorList>
            <consortium name="WormBaseParasite"/>
        </authorList>
    </citation>
    <scope>IDENTIFICATION</scope>
</reference>
<dbReference type="GO" id="GO:1903426">
    <property type="term" value="P:regulation of reactive oxygen species biosynthetic process"/>
    <property type="evidence" value="ECO:0007669"/>
    <property type="project" value="TreeGrafter"/>
</dbReference>
<dbReference type="GO" id="GO:0031410">
    <property type="term" value="C:cytoplasmic vesicle"/>
    <property type="evidence" value="ECO:0007669"/>
    <property type="project" value="TreeGrafter"/>
</dbReference>
<keyword evidence="3" id="KW-0862">Zinc</keyword>
<dbReference type="OrthoDB" id="660555at2759"/>
<dbReference type="InterPro" id="IPR043548">
    <property type="entry name" value="PIKfyve"/>
</dbReference>
<evidence type="ECO:0000256" key="1">
    <source>
        <dbReference type="ARBA" id="ARBA00022723"/>
    </source>
</evidence>
<keyword evidence="1" id="KW-0479">Metal-binding</keyword>
<dbReference type="GO" id="GO:0000285">
    <property type="term" value="F:1-phosphatidylinositol-3-phosphate 5-kinase activity"/>
    <property type="evidence" value="ECO:0007669"/>
    <property type="project" value="InterPro"/>
</dbReference>
<dbReference type="GO" id="GO:0008270">
    <property type="term" value="F:zinc ion binding"/>
    <property type="evidence" value="ECO:0007669"/>
    <property type="project" value="UniProtKB-KW"/>
</dbReference>
<dbReference type="InterPro" id="IPR000306">
    <property type="entry name" value="Znf_FYVE"/>
</dbReference>
<dbReference type="GO" id="GO:0090385">
    <property type="term" value="P:phagosome-lysosome fusion"/>
    <property type="evidence" value="ECO:0007669"/>
    <property type="project" value="TreeGrafter"/>
</dbReference>
<feature type="domain" description="FYVE-type" evidence="5">
    <location>
        <begin position="62"/>
        <end position="109"/>
    </location>
</feature>
<keyword evidence="2 4" id="KW-0863">Zinc-finger</keyword>
<evidence type="ECO:0000256" key="3">
    <source>
        <dbReference type="ARBA" id="ARBA00022833"/>
    </source>
</evidence>
<reference evidence="6 7" key="2">
    <citation type="submission" date="2018-10" db="EMBL/GenBank/DDBJ databases">
        <authorList>
            <consortium name="Pathogen Informatics"/>
        </authorList>
    </citation>
    <scope>NUCLEOTIDE SEQUENCE [LARGE SCALE GENOMIC DNA]</scope>
</reference>
<dbReference type="STRING" id="53468.A0A0R3UNA8"/>
<evidence type="ECO:0000256" key="4">
    <source>
        <dbReference type="PROSITE-ProRule" id="PRU00091"/>
    </source>
</evidence>
<keyword evidence="7" id="KW-1185">Reference proteome</keyword>
<evidence type="ECO:0000313" key="7">
    <source>
        <dbReference type="Proteomes" id="UP000267029"/>
    </source>
</evidence>
<dbReference type="AlphaFoldDB" id="A0A0R3UNA8"/>
<dbReference type="InterPro" id="IPR011011">
    <property type="entry name" value="Znf_FYVE_PHD"/>
</dbReference>